<keyword evidence="3" id="KW-1185">Reference proteome</keyword>
<sequence>MKEKTLHITNGDSLTERLEKLQLIDGDILVWREMLCEGPTQIKLETEESLQLRKQFLNKYYRIPTNGYDSKFIQELQKLEQINTYDTIVLWFEYDLFCHINMIAAISTILRLKKKEIPIYLVCSGRIEGQKKLMGLCEISEAQLKAHYANKVLLSIDDLEFASHIWTLYCEPNPKRITGYIKTESSFEYLSICLRAHLHRFPSIDTGLNILENNILELIHTHQIKNLKQLMGYCLEYQGYYGYGDMQLKRIIAKLFQFLNQTPNRLQLSDRGILAIEKNKNFYNTMTTQWYYGGVLKYQYLYNNETNRLLKL</sequence>
<dbReference type="RefSeq" id="WP_176030383.1">
    <property type="nucleotide sequence ID" value="NZ_JBHSJV010000001.1"/>
</dbReference>
<evidence type="ECO:0000313" key="3">
    <source>
        <dbReference type="Proteomes" id="UP001597459"/>
    </source>
</evidence>
<accession>A0ABW5NAP9</accession>
<evidence type="ECO:0000259" key="1">
    <source>
        <dbReference type="Pfam" id="PF08874"/>
    </source>
</evidence>
<dbReference type="InterPro" id="IPR014973">
    <property type="entry name" value="DUF1835"/>
</dbReference>
<gene>
    <name evidence="2" type="ORF">ACFSTE_17435</name>
</gene>
<protein>
    <submittedName>
        <fullName evidence="2">DUF1835 domain-containing protein</fullName>
    </submittedName>
</protein>
<comment type="caution">
    <text evidence="2">The sequence shown here is derived from an EMBL/GenBank/DDBJ whole genome shotgun (WGS) entry which is preliminary data.</text>
</comment>
<proteinExistence type="predicted"/>
<dbReference type="Pfam" id="PF08874">
    <property type="entry name" value="DUF1835"/>
    <property type="match status" value="1"/>
</dbReference>
<dbReference type="EMBL" id="JBHULX010000039">
    <property type="protein sequence ID" value="MFD2592622.1"/>
    <property type="molecule type" value="Genomic_DNA"/>
</dbReference>
<reference evidence="3" key="1">
    <citation type="journal article" date="2019" name="Int. J. Syst. Evol. Microbiol.">
        <title>The Global Catalogue of Microorganisms (GCM) 10K type strain sequencing project: providing services to taxonomists for standard genome sequencing and annotation.</title>
        <authorList>
            <consortium name="The Broad Institute Genomics Platform"/>
            <consortium name="The Broad Institute Genome Sequencing Center for Infectious Disease"/>
            <person name="Wu L."/>
            <person name="Ma J."/>
        </authorList>
    </citation>
    <scope>NUCLEOTIDE SEQUENCE [LARGE SCALE GENOMIC DNA]</scope>
    <source>
        <strain evidence="3">KCTC 42423</strain>
    </source>
</reference>
<name>A0ABW5NAP9_9FLAO</name>
<organism evidence="2 3">
    <name type="scientific">Aquimarina hainanensis</name>
    <dbReference type="NCBI Taxonomy" id="1578017"/>
    <lineage>
        <taxon>Bacteria</taxon>
        <taxon>Pseudomonadati</taxon>
        <taxon>Bacteroidota</taxon>
        <taxon>Flavobacteriia</taxon>
        <taxon>Flavobacteriales</taxon>
        <taxon>Flavobacteriaceae</taxon>
        <taxon>Aquimarina</taxon>
    </lineage>
</organism>
<dbReference type="Proteomes" id="UP001597459">
    <property type="component" value="Unassembled WGS sequence"/>
</dbReference>
<evidence type="ECO:0000313" key="2">
    <source>
        <dbReference type="EMBL" id="MFD2592622.1"/>
    </source>
</evidence>
<feature type="domain" description="DUF1835" evidence="1">
    <location>
        <begin position="7"/>
        <end position="96"/>
    </location>
</feature>